<evidence type="ECO:0000256" key="2">
    <source>
        <dbReference type="SAM" id="Phobius"/>
    </source>
</evidence>
<feature type="compositionally biased region" description="Low complexity" evidence="1">
    <location>
        <begin position="245"/>
        <end position="257"/>
    </location>
</feature>
<sequence>MDLDDLFSDNVEGHPGFTYTGTFGVPDTFSSDDNSSNEEGPRSNTSSEHWFRTPTPPVEPVPPNGSSPAIRPMRDPQVSPNTLPPPVGPVPPNGEQATALGPRSDTSGTISPLSFPSSTIPVTNPTNGEGSAERPIPPPVEPPTATTAVTTPRPRRPWRGCCNDLFWCYGVCMCLFVWVYVCVCLYLAYRVFPGLFSFAFWLGWLRWLKALAKFMRSGTMPPPAPANTDNATITSTMAEVVSQTSSTPLPSTSSLPSSSPPPPPPPPSSTPPPSDDEEASDDVPAPPASTVWEAKIYTFYHQEVTRTVRSL</sequence>
<feature type="transmembrane region" description="Helical" evidence="2">
    <location>
        <begin position="195"/>
        <end position="212"/>
    </location>
</feature>
<keyword evidence="2" id="KW-1133">Transmembrane helix</keyword>
<dbReference type="EMBL" id="JAQQWE010000004">
    <property type="protein sequence ID" value="KAK7955824.1"/>
    <property type="molecule type" value="Genomic_DNA"/>
</dbReference>
<evidence type="ECO:0000313" key="3">
    <source>
        <dbReference type="EMBL" id="KAK7955824.1"/>
    </source>
</evidence>
<proteinExistence type="predicted"/>
<feature type="compositionally biased region" description="Low complexity" evidence="1">
    <location>
        <begin position="143"/>
        <end position="152"/>
    </location>
</feature>
<evidence type="ECO:0000256" key="1">
    <source>
        <dbReference type="SAM" id="MobiDB-lite"/>
    </source>
</evidence>
<comment type="caution">
    <text evidence="3">The sequence shown here is derived from an EMBL/GenBank/DDBJ whole genome shotgun (WGS) entry which is preliminary data.</text>
</comment>
<protein>
    <submittedName>
        <fullName evidence="3">Uncharacterized protein</fullName>
    </submittedName>
</protein>
<keyword evidence="2" id="KW-0472">Membrane</keyword>
<organism evidence="3 4">
    <name type="scientific">Apiospora aurea</name>
    <dbReference type="NCBI Taxonomy" id="335848"/>
    <lineage>
        <taxon>Eukaryota</taxon>
        <taxon>Fungi</taxon>
        <taxon>Dikarya</taxon>
        <taxon>Ascomycota</taxon>
        <taxon>Pezizomycotina</taxon>
        <taxon>Sordariomycetes</taxon>
        <taxon>Xylariomycetidae</taxon>
        <taxon>Amphisphaeriales</taxon>
        <taxon>Apiosporaceae</taxon>
        <taxon>Apiospora</taxon>
    </lineage>
</organism>
<accession>A0ABR1QGF0</accession>
<evidence type="ECO:0000313" key="4">
    <source>
        <dbReference type="Proteomes" id="UP001391051"/>
    </source>
</evidence>
<feature type="compositionally biased region" description="Pro residues" evidence="1">
    <location>
        <begin position="54"/>
        <end position="65"/>
    </location>
</feature>
<keyword evidence="4" id="KW-1185">Reference proteome</keyword>
<dbReference type="Proteomes" id="UP001391051">
    <property type="component" value="Unassembled WGS sequence"/>
</dbReference>
<feature type="compositionally biased region" description="Polar residues" evidence="1">
    <location>
        <begin position="28"/>
        <end position="48"/>
    </location>
</feature>
<feature type="region of interest" description="Disordered" evidence="1">
    <location>
        <begin position="245"/>
        <end position="287"/>
    </location>
</feature>
<dbReference type="RefSeq" id="XP_066701130.1">
    <property type="nucleotide sequence ID" value="XM_066841268.1"/>
</dbReference>
<feature type="compositionally biased region" description="Pro residues" evidence="1">
    <location>
        <begin position="258"/>
        <end position="273"/>
    </location>
</feature>
<keyword evidence="2" id="KW-0812">Transmembrane</keyword>
<feature type="region of interest" description="Disordered" evidence="1">
    <location>
        <begin position="1"/>
        <end position="153"/>
    </location>
</feature>
<feature type="compositionally biased region" description="Pro residues" evidence="1">
    <location>
        <begin position="82"/>
        <end position="92"/>
    </location>
</feature>
<gene>
    <name evidence="3" type="ORF">PG986_005046</name>
</gene>
<feature type="compositionally biased region" description="Polar residues" evidence="1">
    <location>
        <begin position="104"/>
        <end position="129"/>
    </location>
</feature>
<feature type="transmembrane region" description="Helical" evidence="2">
    <location>
        <begin position="165"/>
        <end position="189"/>
    </location>
</feature>
<dbReference type="GeneID" id="92074330"/>
<reference evidence="3 4" key="1">
    <citation type="submission" date="2023-01" db="EMBL/GenBank/DDBJ databases">
        <title>Analysis of 21 Apiospora genomes using comparative genomics revels a genus with tremendous synthesis potential of carbohydrate active enzymes and secondary metabolites.</title>
        <authorList>
            <person name="Sorensen T."/>
        </authorList>
    </citation>
    <scope>NUCLEOTIDE SEQUENCE [LARGE SCALE GENOMIC DNA]</scope>
    <source>
        <strain evidence="3 4">CBS 24483</strain>
    </source>
</reference>
<name>A0ABR1QGF0_9PEZI</name>